<dbReference type="EMBL" id="RQTU01000021">
    <property type="protein sequence ID" value="RRD73774.1"/>
    <property type="molecule type" value="Genomic_DNA"/>
</dbReference>
<dbReference type="Proteomes" id="UP000271008">
    <property type="component" value="Unassembled WGS sequence"/>
</dbReference>
<sequence>MARVLFASNVEYAKDHNMKNILRSFIKDSQIVLVCLLHKGRATLHFGRITLLGVTSSSFKEQLRFVSAKAC</sequence>
<evidence type="ECO:0000313" key="2">
    <source>
        <dbReference type="Proteomes" id="UP000271008"/>
    </source>
</evidence>
<reference evidence="1 2" key="1">
    <citation type="submission" date="2018-11" db="EMBL/GenBank/DDBJ databases">
        <title>Enterobacteriaceae from Patient.</title>
        <authorList>
            <person name="Shen C."/>
            <person name="Yang Y."/>
            <person name="Tian G."/>
        </authorList>
    </citation>
    <scope>NUCLEOTIDE SEQUENCE [LARGE SCALE GENOMIC DNA]</scope>
    <source>
        <strain evidence="1 2">GBGD28</strain>
    </source>
</reference>
<gene>
    <name evidence="1" type="ORF">EIA08_18480</name>
</gene>
<protein>
    <submittedName>
        <fullName evidence="1">Excinuclease ABC subunit B</fullName>
    </submittedName>
</protein>
<name>A0A1T1KHJ7_ECOLX</name>
<comment type="caution">
    <text evidence="1">The sequence shown here is derived from an EMBL/GenBank/DDBJ whole genome shotgun (WGS) entry which is preliminary data.</text>
</comment>
<dbReference type="AlphaFoldDB" id="A0A1T1KHJ7"/>
<evidence type="ECO:0000313" key="1">
    <source>
        <dbReference type="EMBL" id="RRD73774.1"/>
    </source>
</evidence>
<proteinExistence type="predicted"/>
<accession>A0A1T1KHJ7</accession>
<organism evidence="1 2">
    <name type="scientific">Escherichia coli</name>
    <dbReference type="NCBI Taxonomy" id="562"/>
    <lineage>
        <taxon>Bacteria</taxon>
        <taxon>Pseudomonadati</taxon>
        <taxon>Pseudomonadota</taxon>
        <taxon>Gammaproteobacteria</taxon>
        <taxon>Enterobacterales</taxon>
        <taxon>Enterobacteriaceae</taxon>
        <taxon>Escherichia</taxon>
    </lineage>
</organism>